<protein>
    <recommendedName>
        <fullName evidence="3">STAS domain-containing protein</fullName>
    </recommendedName>
</protein>
<name>A0ABN1AWY3_9BACI</name>
<evidence type="ECO:0000313" key="2">
    <source>
        <dbReference type="Proteomes" id="UP001500880"/>
    </source>
</evidence>
<keyword evidence="2" id="KW-1185">Reference proteome</keyword>
<reference evidence="1 2" key="1">
    <citation type="journal article" date="2019" name="Int. J. Syst. Evol. Microbiol.">
        <title>The Global Catalogue of Microorganisms (GCM) 10K type strain sequencing project: providing services to taxonomists for standard genome sequencing and annotation.</title>
        <authorList>
            <consortium name="The Broad Institute Genomics Platform"/>
            <consortium name="The Broad Institute Genome Sequencing Center for Infectious Disease"/>
            <person name="Wu L."/>
            <person name="Ma J."/>
        </authorList>
    </citation>
    <scope>NUCLEOTIDE SEQUENCE [LARGE SCALE GENOMIC DNA]</scope>
    <source>
        <strain evidence="1 2">JCM 12389</strain>
    </source>
</reference>
<proteinExistence type="predicted"/>
<dbReference type="RefSeq" id="WP_343838015.1">
    <property type="nucleotide sequence ID" value="NZ_BAAADO010000002.1"/>
</dbReference>
<comment type="caution">
    <text evidence="1">The sequence shown here is derived from an EMBL/GenBank/DDBJ whole genome shotgun (WGS) entry which is preliminary data.</text>
</comment>
<organism evidence="1 2">
    <name type="scientific">Salinibacillus aidingensis</name>
    <dbReference type="NCBI Taxonomy" id="237684"/>
    <lineage>
        <taxon>Bacteria</taxon>
        <taxon>Bacillati</taxon>
        <taxon>Bacillota</taxon>
        <taxon>Bacilli</taxon>
        <taxon>Bacillales</taxon>
        <taxon>Bacillaceae</taxon>
        <taxon>Salinibacillus</taxon>
    </lineage>
</organism>
<dbReference type="EMBL" id="BAAADO010000002">
    <property type="protein sequence ID" value="GAA0485588.1"/>
    <property type="molecule type" value="Genomic_DNA"/>
</dbReference>
<evidence type="ECO:0000313" key="1">
    <source>
        <dbReference type="EMBL" id="GAA0485588.1"/>
    </source>
</evidence>
<gene>
    <name evidence="1" type="ORF">GCM10008986_08610</name>
</gene>
<evidence type="ECO:0008006" key="3">
    <source>
        <dbReference type="Google" id="ProtNLM"/>
    </source>
</evidence>
<dbReference type="Proteomes" id="UP001500880">
    <property type="component" value="Unassembled WGS sequence"/>
</dbReference>
<accession>A0ABN1AWY3</accession>
<sequence>MKKYDIQVQHEKKTIDMVVRGSFSEQDVQNFMRDYQNAVSSIKAGEYTLEIDCTNLDILTQDMVPQMEASLNMYKESGFHTVQLNIRNNAVLKLQLHRLARSIGLKNAKTVDV</sequence>